<keyword evidence="4" id="KW-1185">Reference proteome</keyword>
<organism evidence="3 4">
    <name type="scientific">Saccharopolyspora spinosa</name>
    <dbReference type="NCBI Taxonomy" id="60894"/>
    <lineage>
        <taxon>Bacteria</taxon>
        <taxon>Bacillati</taxon>
        <taxon>Actinomycetota</taxon>
        <taxon>Actinomycetes</taxon>
        <taxon>Pseudonocardiales</taxon>
        <taxon>Pseudonocardiaceae</taxon>
        <taxon>Saccharopolyspora</taxon>
    </lineage>
</organism>
<feature type="compositionally biased region" description="Polar residues" evidence="1">
    <location>
        <begin position="49"/>
        <end position="64"/>
    </location>
</feature>
<evidence type="ECO:0008006" key="5">
    <source>
        <dbReference type="Google" id="ProtNLM"/>
    </source>
</evidence>
<protein>
    <recommendedName>
        <fullName evidence="5">Secreted protein</fullName>
    </recommendedName>
</protein>
<reference evidence="3" key="1">
    <citation type="submission" date="2017-12" db="EMBL/GenBank/DDBJ databases">
        <title>Sequencing the genomes of 1000 Actinobacteria strains.</title>
        <authorList>
            <person name="Klenk H.-P."/>
        </authorList>
    </citation>
    <scope>NUCLEOTIDE SEQUENCE [LARGE SCALE GENOMIC DNA]</scope>
    <source>
        <strain evidence="3">DSM 44228</strain>
    </source>
</reference>
<feature type="chain" id="PRO_5014995237" description="Secreted protein" evidence="2">
    <location>
        <begin position="25"/>
        <end position="100"/>
    </location>
</feature>
<dbReference type="RefSeq" id="WP_010307529.1">
    <property type="nucleotide sequence ID" value="NZ_CP061007.1"/>
</dbReference>
<comment type="caution">
    <text evidence="3">The sequence shown here is derived from an EMBL/GenBank/DDBJ whole genome shotgun (WGS) entry which is preliminary data.</text>
</comment>
<dbReference type="EMBL" id="PJNB01000001">
    <property type="protein sequence ID" value="PKW15539.1"/>
    <property type="molecule type" value="Genomic_DNA"/>
</dbReference>
<evidence type="ECO:0000256" key="1">
    <source>
        <dbReference type="SAM" id="MobiDB-lite"/>
    </source>
</evidence>
<dbReference type="AlphaFoldDB" id="A0A2N3XY26"/>
<sequence length="100" mass="10239">MRRPLITALLSGLVMLGAVGTAAAAERPSGLDKILTATVLDVATHDGESQNGTAHTSSSSQADPESQAKPQPPAKPASLTKPESRPEAEPQAQTEAPSQD</sequence>
<evidence type="ECO:0000256" key="2">
    <source>
        <dbReference type="SAM" id="SignalP"/>
    </source>
</evidence>
<keyword evidence="2" id="KW-0732">Signal</keyword>
<feature type="compositionally biased region" description="Polar residues" evidence="1">
    <location>
        <begin position="91"/>
        <end position="100"/>
    </location>
</feature>
<feature type="signal peptide" evidence="2">
    <location>
        <begin position="1"/>
        <end position="24"/>
    </location>
</feature>
<dbReference type="Proteomes" id="UP000233786">
    <property type="component" value="Unassembled WGS sequence"/>
</dbReference>
<proteinExistence type="predicted"/>
<evidence type="ECO:0000313" key="3">
    <source>
        <dbReference type="EMBL" id="PKW15539.1"/>
    </source>
</evidence>
<dbReference type="OrthoDB" id="3699116at2"/>
<accession>A0A2N3XY26</accession>
<feature type="region of interest" description="Disordered" evidence="1">
    <location>
        <begin position="45"/>
        <end position="100"/>
    </location>
</feature>
<evidence type="ECO:0000313" key="4">
    <source>
        <dbReference type="Proteomes" id="UP000233786"/>
    </source>
</evidence>
<name>A0A2N3XY26_SACSN</name>
<gene>
    <name evidence="3" type="ORF">A8926_3265</name>
</gene>